<gene>
    <name evidence="2" type="ORF">L9F63_023050</name>
</gene>
<reference evidence="2" key="1">
    <citation type="journal article" date="2023" name="IScience">
        <title>Live-bearing cockroach genome reveals convergent evolutionary mechanisms linked to viviparity in insects and beyond.</title>
        <authorList>
            <person name="Fouks B."/>
            <person name="Harrison M.C."/>
            <person name="Mikhailova A.A."/>
            <person name="Marchal E."/>
            <person name="English S."/>
            <person name="Carruthers M."/>
            <person name="Jennings E.C."/>
            <person name="Chiamaka E.L."/>
            <person name="Frigard R.A."/>
            <person name="Pippel M."/>
            <person name="Attardo G.M."/>
            <person name="Benoit J.B."/>
            <person name="Bornberg-Bauer E."/>
            <person name="Tobe S.S."/>
        </authorList>
    </citation>
    <scope>NUCLEOTIDE SEQUENCE</scope>
    <source>
        <strain evidence="2">Stay&amp;Tobe</strain>
    </source>
</reference>
<feature type="non-terminal residue" evidence="2">
    <location>
        <position position="90"/>
    </location>
</feature>
<reference evidence="2" key="2">
    <citation type="submission" date="2023-05" db="EMBL/GenBank/DDBJ databases">
        <authorList>
            <person name="Fouks B."/>
        </authorList>
    </citation>
    <scope>NUCLEOTIDE SEQUENCE</scope>
    <source>
        <strain evidence="2">Stay&amp;Tobe</strain>
        <tissue evidence="2">Testes</tissue>
    </source>
</reference>
<dbReference type="EMBL" id="JASPKZ010007789">
    <property type="protein sequence ID" value="KAJ9582606.1"/>
    <property type="molecule type" value="Genomic_DNA"/>
</dbReference>
<feature type="transmembrane region" description="Helical" evidence="1">
    <location>
        <begin position="12"/>
        <end position="34"/>
    </location>
</feature>
<name>A0AAD7ZLL2_DIPPU</name>
<evidence type="ECO:0000256" key="1">
    <source>
        <dbReference type="SAM" id="Phobius"/>
    </source>
</evidence>
<dbReference type="Proteomes" id="UP001233999">
    <property type="component" value="Unassembled WGS sequence"/>
</dbReference>
<protein>
    <submittedName>
        <fullName evidence="2">Uncharacterized protein</fullName>
    </submittedName>
</protein>
<evidence type="ECO:0000313" key="2">
    <source>
        <dbReference type="EMBL" id="KAJ9582606.1"/>
    </source>
</evidence>
<keyword evidence="1" id="KW-0812">Transmembrane</keyword>
<accession>A0AAD7ZLL2</accession>
<keyword evidence="3" id="KW-1185">Reference proteome</keyword>
<sequence length="90" mass="10357">YKHPDLIGMRSVLVPEISTIAVNVLMPFMIILCLRDYINVSIETPWLISLPLVSMREISGAMIRHSYFSLHLLRENSSNACQHFNFIELP</sequence>
<dbReference type="AlphaFoldDB" id="A0AAD7ZLL2"/>
<organism evidence="2 3">
    <name type="scientific">Diploptera punctata</name>
    <name type="common">Pacific beetle cockroach</name>
    <dbReference type="NCBI Taxonomy" id="6984"/>
    <lineage>
        <taxon>Eukaryota</taxon>
        <taxon>Metazoa</taxon>
        <taxon>Ecdysozoa</taxon>
        <taxon>Arthropoda</taxon>
        <taxon>Hexapoda</taxon>
        <taxon>Insecta</taxon>
        <taxon>Pterygota</taxon>
        <taxon>Neoptera</taxon>
        <taxon>Polyneoptera</taxon>
        <taxon>Dictyoptera</taxon>
        <taxon>Blattodea</taxon>
        <taxon>Blaberoidea</taxon>
        <taxon>Blaberidae</taxon>
        <taxon>Diplopterinae</taxon>
        <taxon>Diploptera</taxon>
    </lineage>
</organism>
<comment type="caution">
    <text evidence="2">The sequence shown here is derived from an EMBL/GenBank/DDBJ whole genome shotgun (WGS) entry which is preliminary data.</text>
</comment>
<evidence type="ECO:0000313" key="3">
    <source>
        <dbReference type="Proteomes" id="UP001233999"/>
    </source>
</evidence>
<keyword evidence="1" id="KW-0472">Membrane</keyword>
<keyword evidence="1" id="KW-1133">Transmembrane helix</keyword>
<proteinExistence type="predicted"/>
<feature type="non-terminal residue" evidence="2">
    <location>
        <position position="1"/>
    </location>
</feature>